<organism evidence="2 3">
    <name type="scientific">Candidatus Entotheonella gemina</name>
    <dbReference type="NCBI Taxonomy" id="1429439"/>
    <lineage>
        <taxon>Bacteria</taxon>
        <taxon>Pseudomonadati</taxon>
        <taxon>Nitrospinota/Tectimicrobiota group</taxon>
        <taxon>Candidatus Tectimicrobiota</taxon>
        <taxon>Candidatus Entotheonellia</taxon>
        <taxon>Candidatus Entotheonellales</taxon>
        <taxon>Candidatus Entotheonellaceae</taxon>
        <taxon>Candidatus Entotheonella</taxon>
    </lineage>
</organism>
<protein>
    <submittedName>
        <fullName evidence="2">Uncharacterized protein</fullName>
    </submittedName>
</protein>
<dbReference type="AlphaFoldDB" id="W4LIX2"/>
<sequence length="55" mass="6300">MRDDLKQKAQQLAKEQGEEFIHLHLLNMETMAKSAYSPSSGMRHEGDMQKPPKTT</sequence>
<proteinExistence type="predicted"/>
<feature type="compositionally biased region" description="Basic and acidic residues" evidence="1">
    <location>
        <begin position="42"/>
        <end position="55"/>
    </location>
</feature>
<evidence type="ECO:0000313" key="2">
    <source>
        <dbReference type="EMBL" id="ETW97670.1"/>
    </source>
</evidence>
<dbReference type="HOGENOM" id="CLU_3023468_0_0_7"/>
<accession>W4LIX2</accession>
<reference evidence="2 3" key="1">
    <citation type="journal article" date="2014" name="Nature">
        <title>An environmental bacterial taxon with a large and distinct metabolic repertoire.</title>
        <authorList>
            <person name="Wilson M.C."/>
            <person name="Mori T."/>
            <person name="Ruckert C."/>
            <person name="Uria A.R."/>
            <person name="Helf M.J."/>
            <person name="Takada K."/>
            <person name="Gernert C."/>
            <person name="Steffens U.A."/>
            <person name="Heycke N."/>
            <person name="Schmitt S."/>
            <person name="Rinke C."/>
            <person name="Helfrich E.J."/>
            <person name="Brachmann A.O."/>
            <person name="Gurgui C."/>
            <person name="Wakimoto T."/>
            <person name="Kracht M."/>
            <person name="Crusemann M."/>
            <person name="Hentschel U."/>
            <person name="Abe I."/>
            <person name="Matsunaga S."/>
            <person name="Kalinowski J."/>
            <person name="Takeyama H."/>
            <person name="Piel J."/>
        </authorList>
    </citation>
    <scope>NUCLEOTIDE SEQUENCE [LARGE SCALE GENOMIC DNA]</scope>
    <source>
        <strain evidence="3">TSY2</strain>
    </source>
</reference>
<keyword evidence="3" id="KW-1185">Reference proteome</keyword>
<dbReference type="EMBL" id="AZHX01002030">
    <property type="protein sequence ID" value="ETW97670.1"/>
    <property type="molecule type" value="Genomic_DNA"/>
</dbReference>
<evidence type="ECO:0000313" key="3">
    <source>
        <dbReference type="Proteomes" id="UP000019140"/>
    </source>
</evidence>
<name>W4LIX2_9BACT</name>
<evidence type="ECO:0000256" key="1">
    <source>
        <dbReference type="SAM" id="MobiDB-lite"/>
    </source>
</evidence>
<comment type="caution">
    <text evidence="2">The sequence shown here is derived from an EMBL/GenBank/DDBJ whole genome shotgun (WGS) entry which is preliminary data.</text>
</comment>
<gene>
    <name evidence="2" type="ORF">ETSY2_44225</name>
</gene>
<feature type="region of interest" description="Disordered" evidence="1">
    <location>
        <begin position="34"/>
        <end position="55"/>
    </location>
</feature>
<dbReference type="Proteomes" id="UP000019140">
    <property type="component" value="Unassembled WGS sequence"/>
</dbReference>